<feature type="domain" description="PD-(D/E)XK endonuclease-like" evidence="2">
    <location>
        <begin position="24"/>
        <end position="312"/>
    </location>
</feature>
<dbReference type="Proteomes" id="UP000592294">
    <property type="component" value="Unassembled WGS sequence"/>
</dbReference>
<feature type="region of interest" description="Disordered" evidence="1">
    <location>
        <begin position="155"/>
        <end position="177"/>
    </location>
</feature>
<dbReference type="InterPro" id="IPR038726">
    <property type="entry name" value="PDDEXK_AddAB-type"/>
</dbReference>
<sequence length="418" mass="45678">MSTNEKTHWRVVTPATWPAPPAEMSVSTYAEIEECPRRWALSSAEYPELWGGQGYPPKLQVSALAGSVVHLALEIIMKQLMRAGVPSLSDPSAPQVLRELGGYTRFVEECVERILKRYIDNPRAGALMEHAQRALRGQVPTLRARVQSMLSRLRLPNSAPPAPAASAPKSGGPPPRLPLVNGIYPEVEVHAKSIGWKGKIDLLVLGDNACEITDFKTGATDEAHKFQVRAYAVMWRLDDELNPSGRVVDRLVLAYEHQDVDVAPPSASEIDGFGRELLARRQGAEAALAAHPPSAHPNTETCRYCGVRQLCDAYWTGATQVVSDDGRFGDVELKITGRHGPTSWDAVVVRARDLPAKTPALLRLQQHDEFKEGTRVRVLDGALAHDSEDDAAPAIVTLGVLSEAYYEPLGDQNELLGC</sequence>
<evidence type="ECO:0000313" key="4">
    <source>
        <dbReference type="Proteomes" id="UP000592294"/>
    </source>
</evidence>
<dbReference type="Pfam" id="PF12705">
    <property type="entry name" value="PDDEXK_1"/>
    <property type="match status" value="1"/>
</dbReference>
<proteinExistence type="predicted"/>
<accession>A0A850RC70</accession>
<comment type="caution">
    <text evidence="3">The sequence shown here is derived from an EMBL/GenBank/DDBJ whole genome shotgun (WGS) entry which is preliminary data.</text>
</comment>
<name>A0A850RC70_9GAMM</name>
<dbReference type="Gene3D" id="3.90.320.10">
    <property type="match status" value="1"/>
</dbReference>
<evidence type="ECO:0000313" key="3">
    <source>
        <dbReference type="EMBL" id="NVZ11634.1"/>
    </source>
</evidence>
<dbReference type="AlphaFoldDB" id="A0A850RC70"/>
<evidence type="ECO:0000259" key="2">
    <source>
        <dbReference type="Pfam" id="PF12705"/>
    </source>
</evidence>
<organism evidence="3 4">
    <name type="scientific">Allochromatium humboldtianum</name>
    <dbReference type="NCBI Taxonomy" id="504901"/>
    <lineage>
        <taxon>Bacteria</taxon>
        <taxon>Pseudomonadati</taxon>
        <taxon>Pseudomonadota</taxon>
        <taxon>Gammaproteobacteria</taxon>
        <taxon>Chromatiales</taxon>
        <taxon>Chromatiaceae</taxon>
        <taxon>Allochromatium</taxon>
    </lineage>
</organism>
<reference evidence="3 4" key="1">
    <citation type="submission" date="2020-06" db="EMBL/GenBank/DDBJ databases">
        <title>Whole-genome sequence of Allochromatium humboldtianum DSM 21881, type strain.</title>
        <authorList>
            <person name="Kyndt J.A."/>
            <person name="Meyer T.E."/>
        </authorList>
    </citation>
    <scope>NUCLEOTIDE SEQUENCE [LARGE SCALE GENOMIC DNA]</scope>
    <source>
        <strain evidence="3 4">DSM 21881</strain>
    </source>
</reference>
<dbReference type="EMBL" id="JABZEO010000029">
    <property type="protein sequence ID" value="NVZ11634.1"/>
    <property type="molecule type" value="Genomic_DNA"/>
</dbReference>
<evidence type="ECO:0000256" key="1">
    <source>
        <dbReference type="SAM" id="MobiDB-lite"/>
    </source>
</evidence>
<keyword evidence="4" id="KW-1185">Reference proteome</keyword>
<dbReference type="RefSeq" id="WP_176978325.1">
    <property type="nucleotide sequence ID" value="NZ_JABZEO010000029.1"/>
</dbReference>
<dbReference type="InterPro" id="IPR011604">
    <property type="entry name" value="PDDEXK-like_dom_sf"/>
</dbReference>
<gene>
    <name evidence="3" type="ORF">HW932_20505</name>
</gene>
<protein>
    <submittedName>
        <fullName evidence="3">PD-(D/E)XK nuclease family protein</fullName>
    </submittedName>
</protein>